<evidence type="ECO:0000259" key="6">
    <source>
        <dbReference type="Pfam" id="PF04130"/>
    </source>
</evidence>
<comment type="subcellular location">
    <subcellularLocation>
        <location evidence="5">Cytoplasm</location>
        <location evidence="5">Cytoskeleton</location>
        <location evidence="5">Microtubule organizing center</location>
    </subcellularLocation>
</comment>
<evidence type="ECO:0000256" key="5">
    <source>
        <dbReference type="RuleBase" id="RU363050"/>
    </source>
</evidence>
<dbReference type="GO" id="GO:0000930">
    <property type="term" value="C:gamma-tubulin complex"/>
    <property type="evidence" value="ECO:0007669"/>
    <property type="project" value="TreeGrafter"/>
</dbReference>
<accession>A0AA35SH80</accession>
<dbReference type="InterPro" id="IPR042241">
    <property type="entry name" value="GCP_C_sf"/>
</dbReference>
<dbReference type="GO" id="GO:0043015">
    <property type="term" value="F:gamma-tubulin binding"/>
    <property type="evidence" value="ECO:0007669"/>
    <property type="project" value="InterPro"/>
</dbReference>
<keyword evidence="3 5" id="KW-0493">Microtubule</keyword>
<dbReference type="InterPro" id="IPR007259">
    <property type="entry name" value="GCP"/>
</dbReference>
<sequence>MSADHEFKVHHLVGELVSLFRVQDTSGVESLVELLLRHRSPYVTTQVSAASAKRKITNFSSKGAEFRKKYDELHQRQVRELNPLVYLISLITEDEQLCGYLGEVCPASQLGHVVRQADISVLDDLEGGLRDLPTKGAVMSAEELGELMGRLETVTTALKNREREKMRMTVEGNFPELPSWLFERSYLTADFHREGSSSSSSPSTVSLGTLPLDLQQLSAVEDLLYLMVGVEGRFIKTESPANESAPRKFTIDKTLDPSLRNLVERVLPICSSYSAVVRFIEEKSTFYEGRVNQALSAAMRGLVKEYCVVVAQLEHQLRLGQLSLQKLWYYVQPCSASLSVLERIVGTVTRGSCRGGKTLTALHSITTGYIGEPRTQELCLHLTRAACHPYFSSLSQWIHQGLVHDPYSEFMVREHEDIRKDRLHAEYNDSYWERRYTVLQDNIPSFLESVADKILCSGKYLNVVRECGKESGTASLQIMQYSVQERGYIEQIEAAYSQASRRLLDLILVEKDLPGYLRSIKHYFLLDQGDLFVHFMDSAGDELARPMADILPTRLESLLELALHTSPREL</sequence>
<gene>
    <name evidence="8" type="ORF">GBAR_LOCUS17031</name>
</gene>
<comment type="similarity">
    <text evidence="1 5">Belongs to the TUBGCP family.</text>
</comment>
<dbReference type="GO" id="GO:0051011">
    <property type="term" value="F:microtubule minus-end binding"/>
    <property type="evidence" value="ECO:0007669"/>
    <property type="project" value="TreeGrafter"/>
</dbReference>
<dbReference type="GO" id="GO:0000922">
    <property type="term" value="C:spindle pole"/>
    <property type="evidence" value="ECO:0007669"/>
    <property type="project" value="InterPro"/>
</dbReference>
<evidence type="ECO:0000313" key="8">
    <source>
        <dbReference type="EMBL" id="CAI8030060.1"/>
    </source>
</evidence>
<dbReference type="Pfam" id="PF04130">
    <property type="entry name" value="GCP_C_terminal"/>
    <property type="match status" value="1"/>
</dbReference>
<protein>
    <recommendedName>
        <fullName evidence="5">Gamma-tubulin complex component</fullName>
    </recommendedName>
</protein>
<dbReference type="GO" id="GO:0007020">
    <property type="term" value="P:microtubule nucleation"/>
    <property type="evidence" value="ECO:0007669"/>
    <property type="project" value="InterPro"/>
</dbReference>
<dbReference type="Pfam" id="PF17681">
    <property type="entry name" value="GCP_N_terminal"/>
    <property type="match status" value="1"/>
</dbReference>
<dbReference type="InterPro" id="IPR041470">
    <property type="entry name" value="GCP_N"/>
</dbReference>
<dbReference type="PANTHER" id="PTHR19302">
    <property type="entry name" value="GAMMA TUBULIN COMPLEX PROTEIN"/>
    <property type="match status" value="1"/>
</dbReference>
<dbReference type="Gene3D" id="1.20.120.1900">
    <property type="entry name" value="Gamma-tubulin complex, C-terminal domain"/>
    <property type="match status" value="1"/>
</dbReference>
<evidence type="ECO:0000256" key="1">
    <source>
        <dbReference type="ARBA" id="ARBA00010337"/>
    </source>
</evidence>
<dbReference type="PANTHER" id="PTHR19302:SF13">
    <property type="entry name" value="GAMMA-TUBULIN COMPLEX COMPONENT 2"/>
    <property type="match status" value="1"/>
</dbReference>
<proteinExistence type="inferred from homology"/>
<evidence type="ECO:0000256" key="4">
    <source>
        <dbReference type="ARBA" id="ARBA00023212"/>
    </source>
</evidence>
<dbReference type="GO" id="GO:0005874">
    <property type="term" value="C:microtubule"/>
    <property type="evidence" value="ECO:0007669"/>
    <property type="project" value="UniProtKB-KW"/>
</dbReference>
<dbReference type="InterPro" id="IPR040457">
    <property type="entry name" value="GCP_C"/>
</dbReference>
<feature type="domain" description="Gamma tubulin complex component protein N-terminal" evidence="7">
    <location>
        <begin position="220"/>
        <end position="508"/>
    </location>
</feature>
<dbReference type="GO" id="GO:0051321">
    <property type="term" value="P:meiotic cell cycle"/>
    <property type="evidence" value="ECO:0007669"/>
    <property type="project" value="TreeGrafter"/>
</dbReference>
<dbReference type="EMBL" id="CASHTH010002455">
    <property type="protein sequence ID" value="CAI8030060.1"/>
    <property type="molecule type" value="Genomic_DNA"/>
</dbReference>
<keyword evidence="2 5" id="KW-0963">Cytoplasm</keyword>
<dbReference type="GO" id="GO:0000278">
    <property type="term" value="P:mitotic cell cycle"/>
    <property type="evidence" value="ECO:0007669"/>
    <property type="project" value="TreeGrafter"/>
</dbReference>
<organism evidence="8 9">
    <name type="scientific">Geodia barretti</name>
    <name type="common">Barrett's horny sponge</name>
    <dbReference type="NCBI Taxonomy" id="519541"/>
    <lineage>
        <taxon>Eukaryota</taxon>
        <taxon>Metazoa</taxon>
        <taxon>Porifera</taxon>
        <taxon>Demospongiae</taxon>
        <taxon>Heteroscleromorpha</taxon>
        <taxon>Tetractinellida</taxon>
        <taxon>Astrophorina</taxon>
        <taxon>Geodiidae</taxon>
        <taxon>Geodia</taxon>
    </lineage>
</organism>
<feature type="domain" description="Gamma tubulin complex component C-terminal" evidence="6">
    <location>
        <begin position="516"/>
        <end position="566"/>
    </location>
</feature>
<evidence type="ECO:0000256" key="2">
    <source>
        <dbReference type="ARBA" id="ARBA00022490"/>
    </source>
</evidence>
<dbReference type="GO" id="GO:0031122">
    <property type="term" value="P:cytoplasmic microtubule organization"/>
    <property type="evidence" value="ECO:0007669"/>
    <property type="project" value="TreeGrafter"/>
</dbReference>
<evidence type="ECO:0000256" key="3">
    <source>
        <dbReference type="ARBA" id="ARBA00022701"/>
    </source>
</evidence>
<comment type="caution">
    <text evidence="8">The sequence shown here is derived from an EMBL/GenBank/DDBJ whole genome shotgun (WGS) entry which is preliminary data.</text>
</comment>
<evidence type="ECO:0000313" key="9">
    <source>
        <dbReference type="Proteomes" id="UP001174909"/>
    </source>
</evidence>
<reference evidence="8" key="1">
    <citation type="submission" date="2023-03" db="EMBL/GenBank/DDBJ databases">
        <authorList>
            <person name="Steffen K."/>
            <person name="Cardenas P."/>
        </authorList>
    </citation>
    <scope>NUCLEOTIDE SEQUENCE</scope>
</reference>
<dbReference type="AlphaFoldDB" id="A0AA35SH80"/>
<keyword evidence="4 5" id="KW-0206">Cytoskeleton</keyword>
<keyword evidence="9" id="KW-1185">Reference proteome</keyword>
<name>A0AA35SH80_GEOBA</name>
<dbReference type="GO" id="GO:0051225">
    <property type="term" value="P:spindle assembly"/>
    <property type="evidence" value="ECO:0007669"/>
    <property type="project" value="TreeGrafter"/>
</dbReference>
<dbReference type="Proteomes" id="UP001174909">
    <property type="component" value="Unassembled WGS sequence"/>
</dbReference>
<evidence type="ECO:0000259" key="7">
    <source>
        <dbReference type="Pfam" id="PF17681"/>
    </source>
</evidence>